<dbReference type="EMBL" id="JAGMVJ010000006">
    <property type="protein sequence ID" value="KAH7089846.1"/>
    <property type="molecule type" value="Genomic_DNA"/>
</dbReference>
<keyword evidence="1" id="KW-0732">Signal</keyword>
<dbReference type="OrthoDB" id="3679522at2759"/>
<keyword evidence="3" id="KW-1185">Reference proteome</keyword>
<sequence length="152" mass="16366">MSLKHALAFGAILIFGAAMALPEPHEGMIDNEFIRDVGVVFSKPNFQGDKKFIFEIKDESACQVFGAGDLPSIKICKSDVQCNFYTGSNCELSQSNYVIAIGCGDVAQVSTPVGNYFKHYKCGQVGQLGPVNQTIKTIPHDPTADEAEAMGN</sequence>
<evidence type="ECO:0000256" key="1">
    <source>
        <dbReference type="SAM" id="SignalP"/>
    </source>
</evidence>
<proteinExistence type="predicted"/>
<dbReference type="Proteomes" id="UP000813461">
    <property type="component" value="Unassembled WGS sequence"/>
</dbReference>
<dbReference type="AlphaFoldDB" id="A0A8K0R843"/>
<evidence type="ECO:0000313" key="2">
    <source>
        <dbReference type="EMBL" id="KAH7089846.1"/>
    </source>
</evidence>
<accession>A0A8K0R843</accession>
<organism evidence="2 3">
    <name type="scientific">Paraphoma chrysanthemicola</name>
    <dbReference type="NCBI Taxonomy" id="798071"/>
    <lineage>
        <taxon>Eukaryota</taxon>
        <taxon>Fungi</taxon>
        <taxon>Dikarya</taxon>
        <taxon>Ascomycota</taxon>
        <taxon>Pezizomycotina</taxon>
        <taxon>Dothideomycetes</taxon>
        <taxon>Pleosporomycetidae</taxon>
        <taxon>Pleosporales</taxon>
        <taxon>Pleosporineae</taxon>
        <taxon>Phaeosphaeriaceae</taxon>
        <taxon>Paraphoma</taxon>
    </lineage>
</organism>
<reference evidence="2" key="1">
    <citation type="journal article" date="2021" name="Nat. Commun.">
        <title>Genetic determinants of endophytism in the Arabidopsis root mycobiome.</title>
        <authorList>
            <person name="Mesny F."/>
            <person name="Miyauchi S."/>
            <person name="Thiergart T."/>
            <person name="Pickel B."/>
            <person name="Atanasova L."/>
            <person name="Karlsson M."/>
            <person name="Huettel B."/>
            <person name="Barry K.W."/>
            <person name="Haridas S."/>
            <person name="Chen C."/>
            <person name="Bauer D."/>
            <person name="Andreopoulos W."/>
            <person name="Pangilinan J."/>
            <person name="LaButti K."/>
            <person name="Riley R."/>
            <person name="Lipzen A."/>
            <person name="Clum A."/>
            <person name="Drula E."/>
            <person name="Henrissat B."/>
            <person name="Kohler A."/>
            <person name="Grigoriev I.V."/>
            <person name="Martin F.M."/>
            <person name="Hacquard S."/>
        </authorList>
    </citation>
    <scope>NUCLEOTIDE SEQUENCE</scope>
    <source>
        <strain evidence="2">MPI-SDFR-AT-0120</strain>
    </source>
</reference>
<gene>
    <name evidence="2" type="ORF">FB567DRAFT_590638</name>
</gene>
<feature type="chain" id="PRO_5035449584" evidence="1">
    <location>
        <begin position="21"/>
        <end position="152"/>
    </location>
</feature>
<protein>
    <submittedName>
        <fullName evidence="2">Uncharacterized protein</fullName>
    </submittedName>
</protein>
<evidence type="ECO:0000313" key="3">
    <source>
        <dbReference type="Proteomes" id="UP000813461"/>
    </source>
</evidence>
<name>A0A8K0R843_9PLEO</name>
<comment type="caution">
    <text evidence="2">The sequence shown here is derived from an EMBL/GenBank/DDBJ whole genome shotgun (WGS) entry which is preliminary data.</text>
</comment>
<feature type="signal peptide" evidence="1">
    <location>
        <begin position="1"/>
        <end position="20"/>
    </location>
</feature>